<dbReference type="InterPro" id="IPR010982">
    <property type="entry name" value="Lambda_DNA-bd_dom_sf"/>
</dbReference>
<dbReference type="Pfam" id="PF01381">
    <property type="entry name" value="HTH_3"/>
    <property type="match status" value="1"/>
</dbReference>
<dbReference type="CDD" id="cd00093">
    <property type="entry name" value="HTH_XRE"/>
    <property type="match status" value="1"/>
</dbReference>
<dbReference type="PANTHER" id="PTHR46558:SF4">
    <property type="entry name" value="DNA-BIDING PHAGE PROTEIN"/>
    <property type="match status" value="1"/>
</dbReference>
<dbReference type="PANTHER" id="PTHR46558">
    <property type="entry name" value="TRACRIPTIONAL REGULATORY PROTEIN-RELATED-RELATED"/>
    <property type="match status" value="1"/>
</dbReference>
<evidence type="ECO:0000256" key="2">
    <source>
        <dbReference type="SAM" id="Phobius"/>
    </source>
</evidence>
<dbReference type="Gene3D" id="1.10.260.40">
    <property type="entry name" value="lambda repressor-like DNA-binding domains"/>
    <property type="match status" value="1"/>
</dbReference>
<dbReference type="PROSITE" id="PS50943">
    <property type="entry name" value="HTH_CROC1"/>
    <property type="match status" value="1"/>
</dbReference>
<dbReference type="STRING" id="709323.GCA_001047135_01661"/>
<dbReference type="SUPFAM" id="SSF47413">
    <property type="entry name" value="lambda repressor-like DNA-binding domains"/>
    <property type="match status" value="1"/>
</dbReference>
<dbReference type="AlphaFoldDB" id="A0A3F3H2G8"/>
<dbReference type="Proteomes" id="UP000064514">
    <property type="component" value="Unassembled WGS sequence"/>
</dbReference>
<gene>
    <name evidence="4" type="ORF">FTRO_0550020</name>
</gene>
<reference evidence="4" key="1">
    <citation type="journal article" date="2015" name="BMC Genomics">
        <title>Comparative genomics of Fructobacillus spp. and Leuconostoc spp. reveals niche-specific evolution of Fructobacillus spp.</title>
        <authorList>
            <person name="Endo A."/>
            <person name="Tanizawa Y."/>
            <person name="Tanaka N."/>
            <person name="Maeno S."/>
            <person name="Kumar H."/>
            <person name="Shiwa Y."/>
            <person name="Okada S."/>
            <person name="Yoshikawa H."/>
            <person name="Dicks L."/>
            <person name="Nakagawa J."/>
            <person name="Arita M."/>
        </authorList>
    </citation>
    <scope>NUCLEOTIDE SEQUENCE [LARGE SCALE GENOMIC DNA]</scope>
    <source>
        <strain evidence="4">F214-1</strain>
    </source>
</reference>
<accession>A0A3F3H2G8</accession>
<keyword evidence="1" id="KW-0238">DNA-binding</keyword>
<organism evidence="4">
    <name type="scientific">Fructobacillus tropaeoli</name>
    <dbReference type="NCBI Taxonomy" id="709323"/>
    <lineage>
        <taxon>Bacteria</taxon>
        <taxon>Bacillati</taxon>
        <taxon>Bacillota</taxon>
        <taxon>Bacilli</taxon>
        <taxon>Lactobacillales</taxon>
        <taxon>Lactobacillaceae</taxon>
        <taxon>Fructobacillus</taxon>
    </lineage>
</organism>
<feature type="transmembrane region" description="Helical" evidence="2">
    <location>
        <begin position="107"/>
        <end position="129"/>
    </location>
</feature>
<evidence type="ECO:0000256" key="1">
    <source>
        <dbReference type="ARBA" id="ARBA00023125"/>
    </source>
</evidence>
<dbReference type="EMBL" id="DF968132">
    <property type="protein sequence ID" value="GAP05115.1"/>
    <property type="molecule type" value="Genomic_DNA"/>
</dbReference>
<dbReference type="InterPro" id="IPR001387">
    <property type="entry name" value="Cro/C1-type_HTH"/>
</dbReference>
<feature type="domain" description="HTH cro/C1-type" evidence="3">
    <location>
        <begin position="7"/>
        <end position="61"/>
    </location>
</feature>
<dbReference type="RefSeq" id="WP_059394394.1">
    <property type="nucleotide sequence ID" value="NZ_DF968132.1"/>
</dbReference>
<keyword evidence="2" id="KW-1133">Transmembrane helix</keyword>
<evidence type="ECO:0000259" key="3">
    <source>
        <dbReference type="PROSITE" id="PS50943"/>
    </source>
</evidence>
<feature type="transmembrane region" description="Helical" evidence="2">
    <location>
        <begin position="84"/>
        <end position="101"/>
    </location>
</feature>
<evidence type="ECO:0000313" key="4">
    <source>
        <dbReference type="EMBL" id="GAP05115.1"/>
    </source>
</evidence>
<dbReference type="GO" id="GO:0003677">
    <property type="term" value="F:DNA binding"/>
    <property type="evidence" value="ECO:0007669"/>
    <property type="project" value="UniProtKB-KW"/>
</dbReference>
<keyword evidence="2" id="KW-0812">Transmembrane</keyword>
<keyword evidence="2" id="KW-0472">Membrane</keyword>
<name>A0A3F3H2G8_9LACO</name>
<proteinExistence type="predicted"/>
<protein>
    <submittedName>
        <fullName evidence="4">Hypothetical membrane protein</fullName>
    </submittedName>
</protein>
<dbReference type="SMART" id="SM00530">
    <property type="entry name" value="HTH_XRE"/>
    <property type="match status" value="1"/>
</dbReference>
<sequence length="164" mass="19439">MEFGQHLKQVRTQKKMSQQTLANLLFVTRQTISHWENGKNYPDFNLLIRLSDILDLSLDDLLREDEKMKESFTEQDAQRLLKPIYRWLLLIDLCFAIILLLDEFNVIHLTVWGAIPVMISLFALVHVLVKLARIDRYYHFGMHYSWQNAIYKVLHPLSGKNLQK</sequence>